<protein>
    <recommendedName>
        <fullName evidence="3">Symplekin C-terminal domain-containing protein</fullName>
    </recommendedName>
</protein>
<dbReference type="Pfam" id="PF12295">
    <property type="entry name" value="Symplekin_C"/>
    <property type="match status" value="1"/>
</dbReference>
<dbReference type="PANTHER" id="PTHR15245:SF20">
    <property type="entry name" value="SYMPLEKIN"/>
    <property type="match status" value="1"/>
</dbReference>
<dbReference type="PANTHER" id="PTHR15245">
    <property type="entry name" value="SYMPLEKIN-RELATED"/>
    <property type="match status" value="1"/>
</dbReference>
<evidence type="ECO:0000259" key="3">
    <source>
        <dbReference type="Pfam" id="PF12295"/>
    </source>
</evidence>
<accession>A0A7S3D8J4</accession>
<keyword evidence="1" id="KW-0175">Coiled coil</keyword>
<evidence type="ECO:0000256" key="2">
    <source>
        <dbReference type="SAM" id="MobiDB-lite"/>
    </source>
</evidence>
<evidence type="ECO:0000313" key="4">
    <source>
        <dbReference type="EMBL" id="CAE0249865.1"/>
    </source>
</evidence>
<reference evidence="4" key="1">
    <citation type="submission" date="2021-01" db="EMBL/GenBank/DDBJ databases">
        <authorList>
            <person name="Corre E."/>
            <person name="Pelletier E."/>
            <person name="Niang G."/>
            <person name="Scheremetjew M."/>
            <person name="Finn R."/>
            <person name="Kale V."/>
            <person name="Holt S."/>
            <person name="Cochrane G."/>
            <person name="Meng A."/>
            <person name="Brown T."/>
            <person name="Cohen L."/>
        </authorList>
    </citation>
    <scope>NUCLEOTIDE SEQUENCE</scope>
    <source>
        <strain evidence="4">NIES-2562</strain>
    </source>
</reference>
<feature type="compositionally biased region" description="Basic and acidic residues" evidence="2">
    <location>
        <begin position="972"/>
        <end position="1000"/>
    </location>
</feature>
<feature type="compositionally biased region" description="Basic and acidic residues" evidence="2">
    <location>
        <begin position="1007"/>
        <end position="1018"/>
    </location>
</feature>
<feature type="coiled-coil region" evidence="1">
    <location>
        <begin position="301"/>
        <end position="328"/>
    </location>
</feature>
<name>A0A7S3D8J4_9EUKA</name>
<sequence length="1018" mass="113951">MVKKRGAAAKKPQPPVEGSLLQRAFQLTSSSNVDSVAALCEEVKKVEGGDEGNELRTYAQLCYNTACVTEEALIGLCEGLASASCTESTPTSSAVYCAVRALPSAVRAATRLIIEKKSKTTVDVIQSLCFQGERFLLSPDVRLATASCMAMLGVVIMLTELLVNDDDGVPNDDVSLSSCWRVLKRGLRIPPFVPQQIIRELRSRIQRQVIAREVELFQSSECSEFTLRPLVQATARAMRYGKLSPSYLTPLDRVVTAEYLKLDEKDKRKVLLNELIKVVENSLRAHVRDPGEYFIRKIGVLKERADAKARHKAECERVKEEVKRIKAEMGDFKVAEKKELTPYQLEAIYYMNPLEMVEKVIDALKKVPKNLVAKGKEPKMPPLPEAPPEPALVELESPPWHEVTDVPVRWFAVKPVTAADRDYHRSAALGRLFSKTSELEASEGLRAETKLHHALVSRLLSDDDALVEFMKGNVKARNRVAVLWLVRKLAESGDADLQGPLHRILATYRDNLPLDDAGQAELPLNLPLVDKSVVDAVEKLMIENPVMYLDGASERAGTIPSHIKIGIAFFRYLILQRPAYRKYALPSLLAIALHPETTLSRPALAQVSTLYQSQSSLREEIFAFFNSRLALVKEGSGLSAEAIENRTRALSLFAEVLAYSNDEFLDVMVQVYVEGSAQIRKVIRNRWPRFVQKLWKEEKRRQKVLDIVEAPKKGAELLAVQALFSLSVDGTITAEVVDAAKQLYVLSVREERVWEKEEGEEVGHPMERAHALALVPIIAKLSPSEFASFLPSFLLLPTKALRLFVKKVFKTTVQPKDFLYSVHHQHEQDVPLKKQIEALDITLSQQDVITSEVCAQTLRKLVADKSLSPLLLRTALKVLELYPKLKPFMVRLTETLFSKSVWETTLLWKGVMQLYMRTLPDSLPLALVLPPKPFGELLRLRRGLAEHLQLKVGSRPLREGMREEIEAVAKADAAARAESKKREGRGKEDSEGGEKRRKIEGGSGSSEEARRDAVVKTE</sequence>
<dbReference type="InterPro" id="IPR022075">
    <property type="entry name" value="Symplekin_C"/>
</dbReference>
<evidence type="ECO:0000256" key="1">
    <source>
        <dbReference type="SAM" id="Coils"/>
    </source>
</evidence>
<organism evidence="4">
    <name type="scientific">Palpitomonas bilix</name>
    <dbReference type="NCBI Taxonomy" id="652834"/>
    <lineage>
        <taxon>Eukaryota</taxon>
        <taxon>Eukaryota incertae sedis</taxon>
    </lineage>
</organism>
<dbReference type="EMBL" id="HBIB01018590">
    <property type="protein sequence ID" value="CAE0249865.1"/>
    <property type="molecule type" value="Transcribed_RNA"/>
</dbReference>
<feature type="region of interest" description="Disordered" evidence="2">
    <location>
        <begin position="972"/>
        <end position="1018"/>
    </location>
</feature>
<dbReference type="GO" id="GO:0005847">
    <property type="term" value="C:mRNA cleavage and polyadenylation specificity factor complex"/>
    <property type="evidence" value="ECO:0007669"/>
    <property type="project" value="TreeGrafter"/>
</dbReference>
<proteinExistence type="predicted"/>
<gene>
    <name evidence="4" type="ORF">PBIL07802_LOCUS12065</name>
</gene>
<dbReference type="InterPro" id="IPR021850">
    <property type="entry name" value="Symplekin/Pta1"/>
</dbReference>
<feature type="domain" description="Symplekin C-terminal" evidence="3">
    <location>
        <begin position="773"/>
        <end position="938"/>
    </location>
</feature>
<dbReference type="AlphaFoldDB" id="A0A7S3D8J4"/>